<dbReference type="InterPro" id="IPR046470">
    <property type="entry name" value="SAM_HAT_C"/>
</dbReference>
<dbReference type="PANTHER" id="PTHR35092">
    <property type="entry name" value="CHLORINASE MJ1651"/>
    <property type="match status" value="1"/>
</dbReference>
<reference evidence="5 6" key="1">
    <citation type="submission" date="2019-12" db="EMBL/GenBank/DDBJ databases">
        <title>Nocardia macrotermitis sp. nov. and Nocardia aurantia sp. nov., isolated from the gut of the fungus growing-termite Macrotermes natalensis.</title>
        <authorList>
            <person name="Christine B."/>
            <person name="Rene B."/>
        </authorList>
    </citation>
    <scope>NUCLEOTIDE SEQUENCE [LARGE SCALE GENOMIC DNA]</scope>
    <source>
        <strain evidence="5 6">DSM 102126</strain>
    </source>
</reference>
<protein>
    <recommendedName>
        <fullName evidence="7">SAM-dependent chlorinase/fluorinase</fullName>
    </recommendedName>
</protein>
<dbReference type="SUPFAM" id="SSF101852">
    <property type="entry name" value="Bacterial fluorinating enzyme, C-terminal domain"/>
    <property type="match status" value="1"/>
</dbReference>
<keyword evidence="1" id="KW-0949">S-adenosyl-L-methionine</keyword>
<dbReference type="InterPro" id="IPR023228">
    <property type="entry name" value="SAM_OH_AdoTrfase_N_sf"/>
</dbReference>
<dbReference type="Gene3D" id="3.40.50.10790">
    <property type="entry name" value="S-adenosyl-l-methionine hydroxide adenosyltransferase, N-terminal"/>
    <property type="match status" value="1"/>
</dbReference>
<dbReference type="Pfam" id="PF20257">
    <property type="entry name" value="SAM_HAT_C"/>
    <property type="match status" value="1"/>
</dbReference>
<keyword evidence="6" id="KW-1185">Reference proteome</keyword>
<dbReference type="InterPro" id="IPR046469">
    <property type="entry name" value="SAM_HAT_N"/>
</dbReference>
<evidence type="ECO:0008006" key="7">
    <source>
        <dbReference type="Google" id="ProtNLM"/>
    </source>
</evidence>
<evidence type="ECO:0000256" key="2">
    <source>
        <dbReference type="ARBA" id="ARBA00024035"/>
    </source>
</evidence>
<sequence length="268" mass="28198">MPPFASIATDFGAAYTAICSGVVQRLAPTAKVLVLTDEITPYAIVEGALFLSQALPYLPEGVHMAVVDPGVGTARRPIAVRTERGDVLVGPDNGLLMPAAEALGGAQETHALENPAYQLEKPSTTFHGRDIFAPATAHLLNGADPADMGPKITPLPLNLPTPTRAREGTLTTTILYVDRYGSLILSARADDLDAQEFGTPLTVSWTSKDGTPTAIRATYERTFGSVPKGDPLLYTDSSGALALAINQGSAADHYDLTPGTDLTLRPPH</sequence>
<dbReference type="AlphaFoldDB" id="A0A6I4VYL9"/>
<dbReference type="InterPro" id="IPR002747">
    <property type="entry name" value="SAM_OH_AdoTrfase"/>
</dbReference>
<feature type="domain" description="S-adenosyl-l-methionine hydroxide adenosyltransferase N-terminal" evidence="3">
    <location>
        <begin position="7"/>
        <end position="149"/>
    </location>
</feature>
<evidence type="ECO:0000256" key="1">
    <source>
        <dbReference type="ARBA" id="ARBA00022691"/>
    </source>
</evidence>
<dbReference type="PANTHER" id="PTHR35092:SF1">
    <property type="entry name" value="CHLORINASE MJ1651"/>
    <property type="match status" value="1"/>
</dbReference>
<dbReference type="Pfam" id="PF01887">
    <property type="entry name" value="SAM_HAT_N"/>
    <property type="match status" value="1"/>
</dbReference>
<feature type="domain" description="S-adenosyl-l-methionine hydroxide adenosyltransferase C-terminal" evidence="4">
    <location>
        <begin position="173"/>
        <end position="262"/>
    </location>
</feature>
<name>A0A6I4VYL9_9ACTN</name>
<accession>A0A6I4VYL9</accession>
<dbReference type="OrthoDB" id="9792195at2"/>
<comment type="similarity">
    <text evidence="2">Belongs to the SAM hydrolase / SAM-dependent halogenase family.</text>
</comment>
<dbReference type="EMBL" id="WUTW01000001">
    <property type="protein sequence ID" value="MXQ63449.1"/>
    <property type="molecule type" value="Genomic_DNA"/>
</dbReference>
<proteinExistence type="inferred from homology"/>
<dbReference type="SUPFAM" id="SSF102522">
    <property type="entry name" value="Bacterial fluorinating enzyme, N-terminal domain"/>
    <property type="match status" value="1"/>
</dbReference>
<organism evidence="5 6">
    <name type="scientific">Actinomadura rayongensis</name>
    <dbReference type="NCBI Taxonomy" id="1429076"/>
    <lineage>
        <taxon>Bacteria</taxon>
        <taxon>Bacillati</taxon>
        <taxon>Actinomycetota</taxon>
        <taxon>Actinomycetes</taxon>
        <taxon>Streptosporangiales</taxon>
        <taxon>Thermomonosporaceae</taxon>
        <taxon>Actinomadura</taxon>
    </lineage>
</organism>
<dbReference type="Proteomes" id="UP000431901">
    <property type="component" value="Unassembled WGS sequence"/>
</dbReference>
<comment type="caution">
    <text evidence="5">The sequence shown here is derived from an EMBL/GenBank/DDBJ whole genome shotgun (WGS) entry which is preliminary data.</text>
</comment>
<dbReference type="InterPro" id="IPR023227">
    <property type="entry name" value="SAM_OH_AdoTrfase_C_sf"/>
</dbReference>
<dbReference type="PIRSF" id="PIRSF006779">
    <property type="entry name" value="UCP006779"/>
    <property type="match status" value="1"/>
</dbReference>
<evidence type="ECO:0000313" key="5">
    <source>
        <dbReference type="EMBL" id="MXQ63449.1"/>
    </source>
</evidence>
<dbReference type="Gene3D" id="2.40.30.90">
    <property type="entry name" value="Bacterial fluorinating enzyme like"/>
    <property type="match status" value="1"/>
</dbReference>
<evidence type="ECO:0000313" key="6">
    <source>
        <dbReference type="Proteomes" id="UP000431901"/>
    </source>
</evidence>
<evidence type="ECO:0000259" key="4">
    <source>
        <dbReference type="Pfam" id="PF20257"/>
    </source>
</evidence>
<gene>
    <name evidence="5" type="ORF">GQ466_05340</name>
</gene>
<evidence type="ECO:0000259" key="3">
    <source>
        <dbReference type="Pfam" id="PF01887"/>
    </source>
</evidence>
<dbReference type="RefSeq" id="WP_161101609.1">
    <property type="nucleotide sequence ID" value="NZ_JBHLYI010000012.1"/>
</dbReference>